<dbReference type="Proteomes" id="UP000002051">
    <property type="component" value="Chromosome 5"/>
</dbReference>
<dbReference type="STRING" id="3880.A0A072UQ43"/>
<keyword evidence="1 3" id="KW-0347">Helicase</keyword>
<dbReference type="InterPro" id="IPR027417">
    <property type="entry name" value="P-loop_NTPase"/>
</dbReference>
<evidence type="ECO:0000313" key="5">
    <source>
        <dbReference type="Proteomes" id="UP000002051"/>
    </source>
</evidence>
<dbReference type="GO" id="GO:0005524">
    <property type="term" value="F:ATP binding"/>
    <property type="evidence" value="ECO:0007669"/>
    <property type="project" value="UniProtKB-KW"/>
</dbReference>
<gene>
    <name evidence="3" type="ordered locus">MTR_5g054115</name>
</gene>
<keyword evidence="1" id="KW-0234">DNA repair</keyword>
<dbReference type="Pfam" id="PF05970">
    <property type="entry name" value="PIF1"/>
    <property type="match status" value="1"/>
</dbReference>
<dbReference type="EnsemblPlants" id="KEH27960">
    <property type="protein sequence ID" value="KEH27960"/>
    <property type="gene ID" value="MTR_5g054115"/>
</dbReference>
<keyword evidence="1" id="KW-0227">DNA damage</keyword>
<proteinExistence type="inferred from homology"/>
<keyword evidence="1" id="KW-0233">DNA recombination</keyword>
<reference evidence="4" key="3">
    <citation type="submission" date="2015-04" db="UniProtKB">
        <authorList>
            <consortium name="EnsemblPlants"/>
        </authorList>
    </citation>
    <scope>IDENTIFICATION</scope>
    <source>
        <strain evidence="4">cv. Jemalong A17</strain>
    </source>
</reference>
<keyword evidence="1" id="KW-0067">ATP-binding</keyword>
<dbReference type="Gene3D" id="3.40.50.300">
    <property type="entry name" value="P-loop containing nucleotide triphosphate hydrolases"/>
    <property type="match status" value="1"/>
</dbReference>
<comment type="catalytic activity">
    <reaction evidence="1">
        <text>ATP + H2O = ADP + phosphate + H(+)</text>
        <dbReference type="Rhea" id="RHEA:13065"/>
        <dbReference type="ChEBI" id="CHEBI:15377"/>
        <dbReference type="ChEBI" id="CHEBI:15378"/>
        <dbReference type="ChEBI" id="CHEBI:30616"/>
        <dbReference type="ChEBI" id="CHEBI:43474"/>
        <dbReference type="ChEBI" id="CHEBI:456216"/>
        <dbReference type="EC" id="5.6.2.3"/>
    </reaction>
</comment>
<keyword evidence="1" id="KW-0547">Nucleotide-binding</keyword>
<dbReference type="GO" id="GO:0043139">
    <property type="term" value="F:5'-3' DNA helicase activity"/>
    <property type="evidence" value="ECO:0007669"/>
    <property type="project" value="UniProtKB-EC"/>
</dbReference>
<name>A0A072UQ43_MEDTR</name>
<dbReference type="InterPro" id="IPR010285">
    <property type="entry name" value="DNA_helicase_pif1-like_DEAD"/>
</dbReference>
<dbReference type="PANTHER" id="PTHR10492">
    <property type="match status" value="1"/>
</dbReference>
<evidence type="ECO:0000259" key="2">
    <source>
        <dbReference type="Pfam" id="PF05970"/>
    </source>
</evidence>
<dbReference type="GO" id="GO:0016787">
    <property type="term" value="F:hydrolase activity"/>
    <property type="evidence" value="ECO:0007669"/>
    <property type="project" value="UniProtKB-KW"/>
</dbReference>
<dbReference type="GO" id="GO:0006281">
    <property type="term" value="P:DNA repair"/>
    <property type="evidence" value="ECO:0007669"/>
    <property type="project" value="UniProtKB-KW"/>
</dbReference>
<dbReference type="GO" id="GO:0000723">
    <property type="term" value="P:telomere maintenance"/>
    <property type="evidence" value="ECO:0007669"/>
    <property type="project" value="InterPro"/>
</dbReference>
<sequence>MSVECHGFLESDNSIRECMVDASNQRMPYALRRLFATILVFGEPTDVRDVCFNTIMNVIKHKKSVVFFVDGPGGTGKTFLYRAIMAVLRSRGDIILATASSGIAVTLLAGGRTAHSQFRIPF</sequence>
<reference evidence="3 5" key="1">
    <citation type="journal article" date="2011" name="Nature">
        <title>The Medicago genome provides insight into the evolution of rhizobial symbioses.</title>
        <authorList>
            <person name="Young N.D."/>
            <person name="Debelle F."/>
            <person name="Oldroyd G.E."/>
            <person name="Geurts R."/>
            <person name="Cannon S.B."/>
            <person name="Udvardi M.K."/>
            <person name="Benedito V.A."/>
            <person name="Mayer K.F."/>
            <person name="Gouzy J."/>
            <person name="Schoof H."/>
            <person name="Van de Peer Y."/>
            <person name="Proost S."/>
            <person name="Cook D.R."/>
            <person name="Meyers B.C."/>
            <person name="Spannagl M."/>
            <person name="Cheung F."/>
            <person name="De Mita S."/>
            <person name="Krishnakumar V."/>
            <person name="Gundlach H."/>
            <person name="Zhou S."/>
            <person name="Mudge J."/>
            <person name="Bharti A.K."/>
            <person name="Murray J.D."/>
            <person name="Naoumkina M.A."/>
            <person name="Rosen B."/>
            <person name="Silverstein K.A."/>
            <person name="Tang H."/>
            <person name="Rombauts S."/>
            <person name="Zhao P.X."/>
            <person name="Zhou P."/>
            <person name="Barbe V."/>
            <person name="Bardou P."/>
            <person name="Bechner M."/>
            <person name="Bellec A."/>
            <person name="Berger A."/>
            <person name="Berges H."/>
            <person name="Bidwell S."/>
            <person name="Bisseling T."/>
            <person name="Choisne N."/>
            <person name="Couloux A."/>
            <person name="Denny R."/>
            <person name="Deshpande S."/>
            <person name="Dai X."/>
            <person name="Doyle J.J."/>
            <person name="Dudez A.M."/>
            <person name="Farmer A.D."/>
            <person name="Fouteau S."/>
            <person name="Franken C."/>
            <person name="Gibelin C."/>
            <person name="Gish J."/>
            <person name="Goldstein S."/>
            <person name="Gonzalez A.J."/>
            <person name="Green P.J."/>
            <person name="Hallab A."/>
            <person name="Hartog M."/>
            <person name="Hua A."/>
            <person name="Humphray S.J."/>
            <person name="Jeong D.H."/>
            <person name="Jing Y."/>
            <person name="Jocker A."/>
            <person name="Kenton S.M."/>
            <person name="Kim D.J."/>
            <person name="Klee K."/>
            <person name="Lai H."/>
            <person name="Lang C."/>
            <person name="Lin S."/>
            <person name="Macmil S.L."/>
            <person name="Magdelenat G."/>
            <person name="Matthews L."/>
            <person name="McCorrison J."/>
            <person name="Monaghan E.L."/>
            <person name="Mun J.H."/>
            <person name="Najar F.Z."/>
            <person name="Nicholson C."/>
            <person name="Noirot C."/>
            <person name="O'Bleness M."/>
            <person name="Paule C.R."/>
            <person name="Poulain J."/>
            <person name="Prion F."/>
            <person name="Qin B."/>
            <person name="Qu C."/>
            <person name="Retzel E.F."/>
            <person name="Riddle C."/>
            <person name="Sallet E."/>
            <person name="Samain S."/>
            <person name="Samson N."/>
            <person name="Sanders I."/>
            <person name="Saurat O."/>
            <person name="Scarpelli C."/>
            <person name="Schiex T."/>
            <person name="Segurens B."/>
            <person name="Severin A.J."/>
            <person name="Sherrier D.J."/>
            <person name="Shi R."/>
            <person name="Sims S."/>
            <person name="Singer S.R."/>
            <person name="Sinharoy S."/>
            <person name="Sterck L."/>
            <person name="Viollet A."/>
            <person name="Wang B.B."/>
            <person name="Wang K."/>
            <person name="Wang M."/>
            <person name="Wang X."/>
            <person name="Warfsmann J."/>
            <person name="Weissenbach J."/>
            <person name="White D.D."/>
            <person name="White J.D."/>
            <person name="Wiley G.B."/>
            <person name="Wincker P."/>
            <person name="Xing Y."/>
            <person name="Yang L."/>
            <person name="Yao Z."/>
            <person name="Ying F."/>
            <person name="Zhai J."/>
            <person name="Zhou L."/>
            <person name="Zuber A."/>
            <person name="Denarie J."/>
            <person name="Dixon R.A."/>
            <person name="May G.D."/>
            <person name="Schwartz D.C."/>
            <person name="Rogers J."/>
            <person name="Quetier F."/>
            <person name="Town C.D."/>
            <person name="Roe B.A."/>
        </authorList>
    </citation>
    <scope>NUCLEOTIDE SEQUENCE [LARGE SCALE GENOMIC DNA]</scope>
    <source>
        <strain evidence="3">A17</strain>
        <strain evidence="4 5">cv. Jemalong A17</strain>
    </source>
</reference>
<keyword evidence="5" id="KW-1185">Reference proteome</keyword>
<dbReference type="AlphaFoldDB" id="A0A072UQ43"/>
<dbReference type="EMBL" id="CM001221">
    <property type="protein sequence ID" value="KEH27960.1"/>
    <property type="molecule type" value="Genomic_DNA"/>
</dbReference>
<dbReference type="EC" id="5.6.2.3" evidence="1"/>
<reference evidence="3 5" key="2">
    <citation type="journal article" date="2014" name="BMC Genomics">
        <title>An improved genome release (version Mt4.0) for the model legume Medicago truncatula.</title>
        <authorList>
            <person name="Tang H."/>
            <person name="Krishnakumar V."/>
            <person name="Bidwell S."/>
            <person name="Rosen B."/>
            <person name="Chan A."/>
            <person name="Zhou S."/>
            <person name="Gentzbittel L."/>
            <person name="Childs K.L."/>
            <person name="Yandell M."/>
            <person name="Gundlach H."/>
            <person name="Mayer K.F."/>
            <person name="Schwartz D.C."/>
            <person name="Town C.D."/>
        </authorList>
    </citation>
    <scope>GENOME REANNOTATION</scope>
    <source>
        <strain evidence="3">A17</strain>
        <strain evidence="4 5">cv. Jemalong A17</strain>
    </source>
</reference>
<dbReference type="SUPFAM" id="SSF52540">
    <property type="entry name" value="P-loop containing nucleoside triphosphate hydrolases"/>
    <property type="match status" value="1"/>
</dbReference>
<protein>
    <recommendedName>
        <fullName evidence="1">ATP-dependent DNA helicase</fullName>
        <ecNumber evidence="1">5.6.2.3</ecNumber>
    </recommendedName>
</protein>
<comment type="similarity">
    <text evidence="1">Belongs to the helicase family.</text>
</comment>
<dbReference type="HOGENOM" id="CLU_2030181_0_0_1"/>
<dbReference type="PANTHER" id="PTHR10492:SF101">
    <property type="entry name" value="ATP-DEPENDENT DNA HELICASE"/>
    <property type="match status" value="1"/>
</dbReference>
<organism evidence="3 5">
    <name type="scientific">Medicago truncatula</name>
    <name type="common">Barrel medic</name>
    <name type="synonym">Medicago tribuloides</name>
    <dbReference type="NCBI Taxonomy" id="3880"/>
    <lineage>
        <taxon>Eukaryota</taxon>
        <taxon>Viridiplantae</taxon>
        <taxon>Streptophyta</taxon>
        <taxon>Embryophyta</taxon>
        <taxon>Tracheophyta</taxon>
        <taxon>Spermatophyta</taxon>
        <taxon>Magnoliopsida</taxon>
        <taxon>eudicotyledons</taxon>
        <taxon>Gunneridae</taxon>
        <taxon>Pentapetalae</taxon>
        <taxon>rosids</taxon>
        <taxon>fabids</taxon>
        <taxon>Fabales</taxon>
        <taxon>Fabaceae</taxon>
        <taxon>Papilionoideae</taxon>
        <taxon>50 kb inversion clade</taxon>
        <taxon>NPAAA clade</taxon>
        <taxon>Hologalegina</taxon>
        <taxon>IRL clade</taxon>
        <taxon>Trifolieae</taxon>
        <taxon>Medicago</taxon>
    </lineage>
</organism>
<evidence type="ECO:0000256" key="1">
    <source>
        <dbReference type="RuleBase" id="RU363044"/>
    </source>
</evidence>
<dbReference type="GO" id="GO:0006310">
    <property type="term" value="P:DNA recombination"/>
    <property type="evidence" value="ECO:0007669"/>
    <property type="project" value="UniProtKB-KW"/>
</dbReference>
<feature type="domain" description="DNA helicase Pif1-like DEAD-box helicase" evidence="2">
    <location>
        <begin position="50"/>
        <end position="121"/>
    </location>
</feature>
<keyword evidence="1" id="KW-0378">Hydrolase</keyword>
<comment type="cofactor">
    <cofactor evidence="1">
        <name>Mg(2+)</name>
        <dbReference type="ChEBI" id="CHEBI:18420"/>
    </cofactor>
</comment>
<accession>A0A072UQ43</accession>
<evidence type="ECO:0000313" key="3">
    <source>
        <dbReference type="EMBL" id="KEH27960.1"/>
    </source>
</evidence>
<evidence type="ECO:0000313" key="4">
    <source>
        <dbReference type="EnsemblPlants" id="KEH27960"/>
    </source>
</evidence>